<feature type="compositionally biased region" description="Polar residues" evidence="3">
    <location>
        <begin position="441"/>
        <end position="466"/>
    </location>
</feature>
<dbReference type="PROSITE" id="PS51450">
    <property type="entry name" value="LRR"/>
    <property type="match status" value="1"/>
</dbReference>
<protein>
    <submittedName>
        <fullName evidence="4">Uncharacterized protein</fullName>
    </submittedName>
</protein>
<dbReference type="AlphaFoldDB" id="A0A0L0S1X3"/>
<dbReference type="SUPFAM" id="SSF52075">
    <property type="entry name" value="Outer arm dynein light chain 1"/>
    <property type="match status" value="1"/>
</dbReference>
<sequence length="611" mass="65454">MTLSRPSTRSFSAAGVVAVLRRVDDGTADVVATTLIAGTGGDTVVPQDARRVLVPQHEQDRDDAAPNVELSLSHLKPPVHTLLIPPTYVPFLADHVTTLNLAGNSLETLPATLWSLTGLRELNVSHNALVRLSPLVACLASLVELHVNGNQLTELPSTLAQCTRLAVLDASDNCLTSLPATLLTLPALRRLWVDNNQFASALATTTTATAATSSDRATTRIFQPITQPPSLRKLAVQAAAVYLKTHGWHAFCHHCPDYQYPSPRRIARHLVGELRAAAAAEHGAAPDPHHHHAVQRLLTALFSQNPGPRAAHSGAHRSRATDLDLSLLDWDMADEEVDGSDHDAGYDPFARDPSGFEVADRIANCDSSSNEDEVRFAQSVWRRILDRIRAMLAPTEAARQVRPPSTPPLDESAQTARSRHLSIRTHRPDDLCKDLPPPTPRSGSMSAASSPTKGDGTSPSGWSFATSSPRSPLTPSVPSPPSAFGYYCLFQIMPTPLVLALTVPQGVCASCMAGIYYPPRTASLSDDTIRFATLQAVLGNFVPLEWHLCSVKCWLKVCQSVWQTRSATIKVRRAAPAAAGGTTAGMTAWAAAQGAVRSATTDGSRTRAGSL</sequence>
<keyword evidence="1" id="KW-0433">Leucine-rich repeat</keyword>
<keyword evidence="2" id="KW-0677">Repeat</keyword>
<dbReference type="InterPro" id="IPR003591">
    <property type="entry name" value="Leu-rich_rpt_typical-subtyp"/>
</dbReference>
<dbReference type="PANTHER" id="PTHR48051:SF1">
    <property type="entry name" value="RAS SUPPRESSOR PROTEIN 1"/>
    <property type="match status" value="1"/>
</dbReference>
<name>A0A0L0S1X3_ALLM3</name>
<dbReference type="InterPro" id="IPR050216">
    <property type="entry name" value="LRR_domain-containing"/>
</dbReference>
<dbReference type="SMART" id="SM00364">
    <property type="entry name" value="LRR_BAC"/>
    <property type="match status" value="4"/>
</dbReference>
<evidence type="ECO:0000256" key="3">
    <source>
        <dbReference type="SAM" id="MobiDB-lite"/>
    </source>
</evidence>
<reference evidence="4 5" key="1">
    <citation type="submission" date="2009-11" db="EMBL/GenBank/DDBJ databases">
        <title>Annotation of Allomyces macrogynus ATCC 38327.</title>
        <authorList>
            <consortium name="The Broad Institute Genome Sequencing Platform"/>
            <person name="Russ C."/>
            <person name="Cuomo C."/>
            <person name="Burger G."/>
            <person name="Gray M.W."/>
            <person name="Holland P.W.H."/>
            <person name="King N."/>
            <person name="Lang F.B.F."/>
            <person name="Roger A.J."/>
            <person name="Ruiz-Trillo I."/>
            <person name="Young S.K."/>
            <person name="Zeng Q."/>
            <person name="Gargeya S."/>
            <person name="Fitzgerald M."/>
            <person name="Haas B."/>
            <person name="Abouelleil A."/>
            <person name="Alvarado L."/>
            <person name="Arachchi H.M."/>
            <person name="Berlin A."/>
            <person name="Chapman S.B."/>
            <person name="Gearin G."/>
            <person name="Goldberg J."/>
            <person name="Griggs A."/>
            <person name="Gujja S."/>
            <person name="Hansen M."/>
            <person name="Heiman D."/>
            <person name="Howarth C."/>
            <person name="Larimer J."/>
            <person name="Lui A."/>
            <person name="MacDonald P.J.P."/>
            <person name="McCowen C."/>
            <person name="Montmayeur A."/>
            <person name="Murphy C."/>
            <person name="Neiman D."/>
            <person name="Pearson M."/>
            <person name="Priest M."/>
            <person name="Roberts A."/>
            <person name="Saif S."/>
            <person name="Shea T."/>
            <person name="Sisk P."/>
            <person name="Stolte C."/>
            <person name="Sykes S."/>
            <person name="Wortman J."/>
            <person name="Nusbaum C."/>
            <person name="Birren B."/>
        </authorList>
    </citation>
    <scope>NUCLEOTIDE SEQUENCE [LARGE SCALE GENOMIC DNA]</scope>
    <source>
        <strain evidence="4 5">ATCC 38327</strain>
    </source>
</reference>
<feature type="region of interest" description="Disordered" evidence="3">
    <location>
        <begin position="395"/>
        <end position="476"/>
    </location>
</feature>
<dbReference type="Gene3D" id="3.80.10.10">
    <property type="entry name" value="Ribonuclease Inhibitor"/>
    <property type="match status" value="1"/>
</dbReference>
<reference evidence="5" key="2">
    <citation type="submission" date="2009-11" db="EMBL/GenBank/DDBJ databases">
        <title>The Genome Sequence of Allomyces macrogynus strain ATCC 38327.</title>
        <authorList>
            <consortium name="The Broad Institute Genome Sequencing Platform"/>
            <person name="Russ C."/>
            <person name="Cuomo C."/>
            <person name="Shea T."/>
            <person name="Young S.K."/>
            <person name="Zeng Q."/>
            <person name="Koehrsen M."/>
            <person name="Haas B."/>
            <person name="Borodovsky M."/>
            <person name="Guigo R."/>
            <person name="Alvarado L."/>
            <person name="Berlin A."/>
            <person name="Borenstein D."/>
            <person name="Chen Z."/>
            <person name="Engels R."/>
            <person name="Freedman E."/>
            <person name="Gellesch M."/>
            <person name="Goldberg J."/>
            <person name="Griggs A."/>
            <person name="Gujja S."/>
            <person name="Heiman D."/>
            <person name="Hepburn T."/>
            <person name="Howarth C."/>
            <person name="Jen D."/>
            <person name="Larson L."/>
            <person name="Lewis B."/>
            <person name="Mehta T."/>
            <person name="Park D."/>
            <person name="Pearson M."/>
            <person name="Roberts A."/>
            <person name="Saif S."/>
            <person name="Shenoy N."/>
            <person name="Sisk P."/>
            <person name="Stolte C."/>
            <person name="Sykes S."/>
            <person name="Walk T."/>
            <person name="White J."/>
            <person name="Yandava C."/>
            <person name="Burger G."/>
            <person name="Gray M.W."/>
            <person name="Holland P.W.H."/>
            <person name="King N."/>
            <person name="Lang F.B.F."/>
            <person name="Roger A.J."/>
            <person name="Ruiz-Trillo I."/>
            <person name="Lander E."/>
            <person name="Nusbaum C."/>
        </authorList>
    </citation>
    <scope>NUCLEOTIDE SEQUENCE [LARGE SCALE GENOMIC DNA]</scope>
    <source>
        <strain evidence="5">ATCC 38327</strain>
    </source>
</reference>
<dbReference type="InterPro" id="IPR001611">
    <property type="entry name" value="Leu-rich_rpt"/>
</dbReference>
<keyword evidence="5" id="KW-1185">Reference proteome</keyword>
<dbReference type="STRING" id="578462.A0A0L0S1X3"/>
<proteinExistence type="predicted"/>
<accession>A0A0L0S1X3</accession>
<dbReference type="Pfam" id="PF13855">
    <property type="entry name" value="LRR_8"/>
    <property type="match status" value="1"/>
</dbReference>
<evidence type="ECO:0000256" key="2">
    <source>
        <dbReference type="ARBA" id="ARBA00022737"/>
    </source>
</evidence>
<dbReference type="eggNOG" id="KOG0619">
    <property type="taxonomic scope" value="Eukaryota"/>
</dbReference>
<dbReference type="Proteomes" id="UP000054350">
    <property type="component" value="Unassembled WGS sequence"/>
</dbReference>
<dbReference type="VEuPathDB" id="FungiDB:AMAG_02370"/>
<dbReference type="OrthoDB" id="1394818at2759"/>
<evidence type="ECO:0000313" key="4">
    <source>
        <dbReference type="EMBL" id="KNE56572.1"/>
    </source>
</evidence>
<gene>
    <name evidence="4" type="ORF">AMAG_02370</name>
</gene>
<dbReference type="GO" id="GO:0005737">
    <property type="term" value="C:cytoplasm"/>
    <property type="evidence" value="ECO:0007669"/>
    <property type="project" value="TreeGrafter"/>
</dbReference>
<dbReference type="SMART" id="SM00369">
    <property type="entry name" value="LRR_TYP"/>
    <property type="match status" value="3"/>
</dbReference>
<dbReference type="PANTHER" id="PTHR48051">
    <property type="match status" value="1"/>
</dbReference>
<evidence type="ECO:0000256" key="1">
    <source>
        <dbReference type="ARBA" id="ARBA00022614"/>
    </source>
</evidence>
<evidence type="ECO:0000313" key="5">
    <source>
        <dbReference type="Proteomes" id="UP000054350"/>
    </source>
</evidence>
<dbReference type="EMBL" id="GG745330">
    <property type="protein sequence ID" value="KNE56572.1"/>
    <property type="molecule type" value="Genomic_DNA"/>
</dbReference>
<organism evidence="4 5">
    <name type="scientific">Allomyces macrogynus (strain ATCC 38327)</name>
    <name type="common">Allomyces javanicus var. macrogynus</name>
    <dbReference type="NCBI Taxonomy" id="578462"/>
    <lineage>
        <taxon>Eukaryota</taxon>
        <taxon>Fungi</taxon>
        <taxon>Fungi incertae sedis</taxon>
        <taxon>Blastocladiomycota</taxon>
        <taxon>Blastocladiomycetes</taxon>
        <taxon>Blastocladiales</taxon>
        <taxon>Blastocladiaceae</taxon>
        <taxon>Allomyces</taxon>
    </lineage>
</organism>
<dbReference type="InterPro" id="IPR032675">
    <property type="entry name" value="LRR_dom_sf"/>
</dbReference>